<sequence length="3073" mass="346780">MSSSLKAVFDLLKSDKIKERQEGVASLRTAFARDHAVRNLDEKRDGRAWLIVFQALFTSVIKEKEACTKKAASGKSATTGAAALRRLGEAAATVRWLTERSVRELSKKTLKPLLAHCLQTMIYRGELYTPVALDYIKTIRCLLSWTPHMDHLDENNWLKIVEMAFNVILDDPVRRSFEDGEETGEGGGESMQVDDSDMYQDDSEDEEDTDNNLPSTSTQTRKRRRREVSATPAPSGGRTTISSRQNAQRVVSLEQIELTSLLALLLRSPCAPLLSPNVPNLSSAILTRMRRFLVLYPADTSLHHDFLLALQATLSHVALNRKSDVETFARGAWDGLVKLWGTKNKRMKESLLGVLRVLFPFLTADQDGTSYAWADGVQKIWHLLNGEAESRWGIDGLSLDSLRLEVVSPDDEDICEREPFVARTFRAGWHFDPNQALAWAVLDLQADCAAKLFEHSESVHSSTPEFGPNKGKRVKREDPITFLLQSIQNTLASNVRACHLQVLLFFIDRHWHRLHDTLQQGVINTLLQFISVDDATIQSWTFLCFAAIARSDRTQASTTTLCQGDISRELAIRGPTTWDPIWTHAMRRANVPVVCRAACHTAYTLVSHAKQLLTSQRVLVEIETLAKDLDLQGPTFAYDSVCMFLSQCLRVASQDVRLYRMQLEEKVLSWLLENWRVGPAQSTRDGSGMSRMPLHTIADILNLLENICGSSKRSDLVCRVLLPECSIVDVMVDERRTRVIRDFLLFARLPSFQKVDAQTGARADSAHQSPPVLIHDGRVDQELLQPQGRERRVSSSLLKSLEGLVLEWEAMRESSAHPTAEKARQSLDTAITALAFESLLVWNGTRSNRRVLQCASKLITLVTPLMTASKWTMEERVLILHALEPLISNGEEDASDEWDAMLPPDIGTGIKTQTLRALKLDAEKRRYSHILRRQFQRVFWGNTDIQDVFGVVSSAIREALRTLTGQTSHDPHAADGADDKDGFGPIRTTRATLQTPEENQDQEHNRASRYLTELCMSFLAVAPILQSSSGEPTRDKQLNELVLECPDDKFLLVGPAYLNQVRRRLLNVNVKVLDEILDKLGDLLRDYTYSQSVQLQLLATNVLSSTSHIWLQKSCAESELGENVRSLCSWISQITETKKVRSWRVRDTISRFFDWYLSQDPSLSFWPKVNHEDDEDEPVASPATILPILGADEDIRVRFRAAVANARLFSIARATGREALNLYEEIRVSLTRDLTNYEQMLTRMLSLGNIMVVSSAVRRGPYWHLLEAAFHSPLYTKHIEAVLSGVSERLGLTRPSQLFEAYASQIAYSIRQALQDVLRLSPQLLGYKDRKQCAEATFRSFTPTNVMAGGPDLQAIAHGQNLFASHCAAIQRPPEEGIRDCIGDLVGFQIVYWLDETMADPETPASELEELLRAKGVMDAEQGALDRCIAHNADGIVTAIIRTLGDQDFSTDGAIVQGLRSAGESNDSINIFHHLARYRHLQDFELHNPNLPTFSTTTVLRALRWCTPRIPSDHAGAASFHALHQLFADVQNTPLVNEQIRLLNGITLLVSARHRDFLNATLLHTFIHGATSLLAQSDLAQTARSFLEWSFSLYRLTTEVDPRFPDILIRVCALAHDYATDVATAELGSDLLHWIDGQALQLCQSPKIKPQVMKALSAWPHQPSSDLLSVYEDITSDKLSTILSDYRITSNKFRLVRRLRDLAEQQAYDRIQFAETDFWRLKDCIPPREQLQPSDIDAFASLLVANLGDIYSFGSEQPFPQTIRARHQRDTKKQDASGTHSSPQRAIVQSLLAMLDGNVPSQVHLAYRTLRFLMAASSSDALLYQSWPPEYRAPLEYLRMYPVVARNRPARRITELQVSESHLETDFAKWISMITTVLADILSTSDPFFAQFATILRFDVVFAEDILPVLVHTLLQFELSQEPSNGRPAHKQLSDYFSAVLQLEGVHLSCLQCIVDVVLHLRTFRPSNTNDGLAHDKWLAVDYHVLAKSAVTCGAYTTALLFLELATEHQAQADDAAGAAEQILFDIYSHIDEPDGFYGITTSDLRQFLIKRFHHEKQWEKAFRFHGAALEAGKPEAIDAEGLLSSFHAFGFDRLAIGTLQSPQIGFDTKTTASGLSYHLGWRTETWDLPENREDSSSGVSLYKALRAIYRERDARTVDGVVRGALYDEMDRLRNLGTENITEIREIARNIMCLNQVAHWRTDHVQQRLINKVVDLHKWSDFLQIDSGFDFSHLEGIIATRISLLRSIRQKEEREQIGTLLSPFVRGLVDLEKSILVRLSQAARESDQLQVALNSIVKAQRLERNPTSEVSQEFANVLWRQNEPKLAVQFLKDVVHRDKRDLQSGDSDVMIQKALSLARLGAWISEACLEKPTDIMSQFFGPATTLAAEVEKRADSLGAACANVYHKCALFAEQQYHSILKSPDAMRWKIYVERKTHEIRRRESQLMKTQQGSSEFNTLSNDQNKAKALLAEDAQSFQRHNGSRDSFLQQALDMYSRCLASCDSFDDDGPIRLCSLWFANFDDERIQDKVRAALSRVPSRKFVFLAHQLSARISKSSSVTSPKNQQNLQALVVRMCQEHPYHSLYQVYCLRPERSSQSSANRRSSARHEPSSSQTDRADAASEIFDRVRNESTCGERVRAVEHICDASLQWAKYPIKDNRSLKKSNGIFHVPDSLLIRQIRDIQVPVITAHTPLDPTLKYDNCVWIAHFEAVFQTAGGINLPKISNCVGSDGKKYKQLFKGEGGDDMRQDAVMEQVFTLVNVVLRCDRETRRRDLKIRGYTVVPLAAQAGVLEFVGNTVPLMNWLNDAHTRYRPNDMEHRQIMNVLKRTREKHQGKVEPLVAMYKEIRKRSQPVMRHYFTEKHKTPIAWFAMRLNYTRSVATTSIVGHILGLGDRHVSNILLDNGSGEVVHIDLGIAFDQGKLLRVPERVPFRMTRDMVDGMGRSGTQGVFQRCAEETLRVLRDRSDVILTVLEVFKYDPLHSWTASELKLKKVQDISNEPTARVTRDTSRFGAIGIDMTSGTADEAADRALTSVARKLDKALSVEYTVNELIAEATDIVNLATIYHGWSPDF</sequence>
<evidence type="ECO:0000313" key="1">
    <source>
        <dbReference type="EMBL" id="KAH7923978.1"/>
    </source>
</evidence>
<gene>
    <name evidence="1" type="ORF">BV22DRAFT_1196306</name>
</gene>
<protein>
    <submittedName>
        <fullName evidence="1">Uncharacterized protein</fullName>
    </submittedName>
</protein>
<reference evidence="1" key="1">
    <citation type="journal article" date="2021" name="New Phytol.">
        <title>Evolutionary innovations through gain and loss of genes in the ectomycorrhizal Boletales.</title>
        <authorList>
            <person name="Wu G."/>
            <person name="Miyauchi S."/>
            <person name="Morin E."/>
            <person name="Kuo A."/>
            <person name="Drula E."/>
            <person name="Varga T."/>
            <person name="Kohler A."/>
            <person name="Feng B."/>
            <person name="Cao Y."/>
            <person name="Lipzen A."/>
            <person name="Daum C."/>
            <person name="Hundley H."/>
            <person name="Pangilinan J."/>
            <person name="Johnson J."/>
            <person name="Barry K."/>
            <person name="LaButti K."/>
            <person name="Ng V."/>
            <person name="Ahrendt S."/>
            <person name="Min B."/>
            <person name="Choi I.G."/>
            <person name="Park H."/>
            <person name="Plett J.M."/>
            <person name="Magnuson J."/>
            <person name="Spatafora J.W."/>
            <person name="Nagy L.G."/>
            <person name="Henrissat B."/>
            <person name="Grigoriev I.V."/>
            <person name="Yang Z.L."/>
            <person name="Xu J."/>
            <person name="Martin F.M."/>
        </authorList>
    </citation>
    <scope>NUCLEOTIDE SEQUENCE</scope>
    <source>
        <strain evidence="1">KUC20120723A-06</strain>
    </source>
</reference>
<organism evidence="1 2">
    <name type="scientific">Leucogyrophana mollusca</name>
    <dbReference type="NCBI Taxonomy" id="85980"/>
    <lineage>
        <taxon>Eukaryota</taxon>
        <taxon>Fungi</taxon>
        <taxon>Dikarya</taxon>
        <taxon>Basidiomycota</taxon>
        <taxon>Agaricomycotina</taxon>
        <taxon>Agaricomycetes</taxon>
        <taxon>Agaricomycetidae</taxon>
        <taxon>Boletales</taxon>
        <taxon>Boletales incertae sedis</taxon>
        <taxon>Leucogyrophana</taxon>
    </lineage>
</organism>
<proteinExistence type="predicted"/>
<name>A0ACB8BHG2_9AGAM</name>
<dbReference type="Proteomes" id="UP000790709">
    <property type="component" value="Unassembled WGS sequence"/>
</dbReference>
<dbReference type="EMBL" id="MU266437">
    <property type="protein sequence ID" value="KAH7923978.1"/>
    <property type="molecule type" value="Genomic_DNA"/>
</dbReference>
<accession>A0ACB8BHG2</accession>
<comment type="caution">
    <text evidence="1">The sequence shown here is derived from an EMBL/GenBank/DDBJ whole genome shotgun (WGS) entry which is preliminary data.</text>
</comment>
<keyword evidence="2" id="KW-1185">Reference proteome</keyword>
<evidence type="ECO:0000313" key="2">
    <source>
        <dbReference type="Proteomes" id="UP000790709"/>
    </source>
</evidence>